<dbReference type="PROSITE" id="PS00162">
    <property type="entry name" value="ALPHA_CA_1"/>
    <property type="match status" value="1"/>
</dbReference>
<dbReference type="Gene3D" id="3.10.200.10">
    <property type="entry name" value="Alpha carbonic anhydrase"/>
    <property type="match status" value="1"/>
</dbReference>
<dbReference type="OrthoDB" id="429145at2759"/>
<keyword evidence="2 4" id="KW-0479">Metal-binding</keyword>
<comment type="function">
    <text evidence="4">Reversible hydration of carbon dioxide.</text>
</comment>
<dbReference type="PROSITE" id="PS51144">
    <property type="entry name" value="ALPHA_CA_2"/>
    <property type="match status" value="1"/>
</dbReference>
<evidence type="ECO:0000256" key="1">
    <source>
        <dbReference type="ARBA" id="ARBA00010718"/>
    </source>
</evidence>
<dbReference type="GO" id="GO:0005737">
    <property type="term" value="C:cytoplasm"/>
    <property type="evidence" value="ECO:0007669"/>
    <property type="project" value="TreeGrafter"/>
</dbReference>
<protein>
    <recommendedName>
        <fullName evidence="4">Carbonic anhydrase</fullName>
        <ecNumber evidence="4">4.2.1.1</ecNumber>
    </recommendedName>
</protein>
<proteinExistence type="inferred from homology"/>
<dbReference type="GO" id="GO:0004089">
    <property type="term" value="F:carbonate dehydratase activity"/>
    <property type="evidence" value="ECO:0007669"/>
    <property type="project" value="UniProtKB-UniRule"/>
</dbReference>
<dbReference type="STRING" id="2018661.A0A2A2LK10"/>
<dbReference type="AlphaFoldDB" id="A0A2A2LK10"/>
<reference evidence="6 7" key="1">
    <citation type="journal article" date="2017" name="Curr. Biol.">
        <title>Genome architecture and evolution of a unichromosomal asexual nematode.</title>
        <authorList>
            <person name="Fradin H."/>
            <person name="Zegar C."/>
            <person name="Gutwein M."/>
            <person name="Lucas J."/>
            <person name="Kovtun M."/>
            <person name="Corcoran D."/>
            <person name="Baugh L.R."/>
            <person name="Kiontke K."/>
            <person name="Gunsalus K."/>
            <person name="Fitch D.H."/>
            <person name="Piano F."/>
        </authorList>
    </citation>
    <scope>NUCLEOTIDE SEQUENCE [LARGE SCALE GENOMIC DNA]</scope>
    <source>
        <strain evidence="6">PF1309</strain>
    </source>
</reference>
<dbReference type="InterPro" id="IPR023561">
    <property type="entry name" value="Carbonic_anhydrase_a-class"/>
</dbReference>
<dbReference type="InterPro" id="IPR036398">
    <property type="entry name" value="CA_dom_sf"/>
</dbReference>
<dbReference type="EC" id="4.2.1.1" evidence="4"/>
<dbReference type="EMBL" id="LIAE01006656">
    <property type="protein sequence ID" value="PAV86586.1"/>
    <property type="molecule type" value="Genomic_DNA"/>
</dbReference>
<evidence type="ECO:0000256" key="4">
    <source>
        <dbReference type="RuleBase" id="RU367011"/>
    </source>
</evidence>
<evidence type="ECO:0000313" key="6">
    <source>
        <dbReference type="EMBL" id="PAV86586.1"/>
    </source>
</evidence>
<sequence>MPQALHERRHSACANNVSTSTLPKHRHLAPTPRQSPIDIRTNDLCHDPKECKADSLNIDCKSGDCSDLICTSTGFRVNPGRNCKSTFSSSYLKDVYEFAQFHAHWGQDASCGSEHTIDGKKYAAEVHFVFYNTKYGSFAEAAEKDDGLAVIGVLLEKGDHNPNYEVLIDTVKKGIGNDKPVPMPKGYSWEGLLPTSNKRDFVTYLGSLTTPPYLESVTWTVFLTPVNISDQQLSILRKITPANYRSCQDVCGRTVRCSKGGSNSNVYL</sequence>
<evidence type="ECO:0000256" key="2">
    <source>
        <dbReference type="ARBA" id="ARBA00022723"/>
    </source>
</evidence>
<dbReference type="PANTHER" id="PTHR18952:SF124">
    <property type="entry name" value="CARBONIC ANHYDRASE 7"/>
    <property type="match status" value="1"/>
</dbReference>
<dbReference type="Proteomes" id="UP000218231">
    <property type="component" value="Unassembled WGS sequence"/>
</dbReference>
<keyword evidence="7" id="KW-1185">Reference proteome</keyword>
<gene>
    <name evidence="6" type="ORF">WR25_12988</name>
</gene>
<dbReference type="SUPFAM" id="SSF51069">
    <property type="entry name" value="Carbonic anhydrase"/>
    <property type="match status" value="1"/>
</dbReference>
<accession>A0A2A2LK10</accession>
<feature type="domain" description="Alpha-carbonic anhydrase" evidence="5">
    <location>
        <begin position="1"/>
        <end position="268"/>
    </location>
</feature>
<name>A0A2A2LK10_9BILA</name>
<evidence type="ECO:0000313" key="7">
    <source>
        <dbReference type="Proteomes" id="UP000218231"/>
    </source>
</evidence>
<keyword evidence="3 4" id="KW-0862">Zinc</keyword>
<dbReference type="PANTHER" id="PTHR18952">
    <property type="entry name" value="CARBONIC ANHYDRASE"/>
    <property type="match status" value="1"/>
</dbReference>
<dbReference type="Pfam" id="PF00194">
    <property type="entry name" value="Carb_anhydrase"/>
    <property type="match status" value="1"/>
</dbReference>
<comment type="similarity">
    <text evidence="1 4">Belongs to the alpha-carbonic anhydrase family.</text>
</comment>
<dbReference type="CDD" id="cd00326">
    <property type="entry name" value="alpha_CA"/>
    <property type="match status" value="1"/>
</dbReference>
<organism evidence="6 7">
    <name type="scientific">Diploscapter pachys</name>
    <dbReference type="NCBI Taxonomy" id="2018661"/>
    <lineage>
        <taxon>Eukaryota</taxon>
        <taxon>Metazoa</taxon>
        <taxon>Ecdysozoa</taxon>
        <taxon>Nematoda</taxon>
        <taxon>Chromadorea</taxon>
        <taxon>Rhabditida</taxon>
        <taxon>Rhabditina</taxon>
        <taxon>Rhabditomorpha</taxon>
        <taxon>Rhabditoidea</taxon>
        <taxon>Rhabditidae</taxon>
        <taxon>Diploscapter</taxon>
    </lineage>
</organism>
<evidence type="ECO:0000259" key="5">
    <source>
        <dbReference type="PROSITE" id="PS51144"/>
    </source>
</evidence>
<comment type="caution">
    <text evidence="6">The sequence shown here is derived from an EMBL/GenBank/DDBJ whole genome shotgun (WGS) entry which is preliminary data.</text>
</comment>
<comment type="cofactor">
    <cofactor evidence="4">
        <name>Zn(2+)</name>
        <dbReference type="ChEBI" id="CHEBI:29105"/>
    </cofactor>
</comment>
<dbReference type="GO" id="GO:0008270">
    <property type="term" value="F:zinc ion binding"/>
    <property type="evidence" value="ECO:0007669"/>
    <property type="project" value="UniProtKB-UniRule"/>
</dbReference>
<dbReference type="InterPro" id="IPR018338">
    <property type="entry name" value="Carbonic_anhydrase_a-class_CS"/>
</dbReference>
<evidence type="ECO:0000256" key="3">
    <source>
        <dbReference type="ARBA" id="ARBA00022833"/>
    </source>
</evidence>
<comment type="catalytic activity">
    <reaction evidence="4">
        <text>hydrogencarbonate + H(+) = CO2 + H2O</text>
        <dbReference type="Rhea" id="RHEA:10748"/>
        <dbReference type="ChEBI" id="CHEBI:15377"/>
        <dbReference type="ChEBI" id="CHEBI:15378"/>
        <dbReference type="ChEBI" id="CHEBI:16526"/>
        <dbReference type="ChEBI" id="CHEBI:17544"/>
        <dbReference type="EC" id="4.2.1.1"/>
    </reaction>
</comment>
<dbReference type="SMART" id="SM01057">
    <property type="entry name" value="Carb_anhydrase"/>
    <property type="match status" value="1"/>
</dbReference>
<keyword evidence="4" id="KW-0456">Lyase</keyword>
<dbReference type="InterPro" id="IPR001148">
    <property type="entry name" value="CA_dom"/>
</dbReference>